<evidence type="ECO:0000313" key="15">
    <source>
        <dbReference type="Proteomes" id="UP000245207"/>
    </source>
</evidence>
<dbReference type="Pfam" id="PF14368">
    <property type="entry name" value="LTP_2"/>
    <property type="match status" value="1"/>
</dbReference>
<sequence>MDSLNVSRGLLLWLAIVMLVLVTFSTGDFDQDKQRCGKTLIGLSTCLPYVSGQAKAPTMACCTGLKPIVQKSKVCLCLLIKDRNDPGLNLKINATLALGLPDTCDTPTDITECPKLMNLTSNSPDAKIFEDYGKSNHTDSSGNASNGKIGSSGDMKSDVGRGKKWLGVEIIWGFLYIIVMFLLQIA</sequence>
<feature type="transmembrane region" description="Helical" evidence="12">
    <location>
        <begin position="6"/>
        <end position="25"/>
    </location>
</feature>
<evidence type="ECO:0000256" key="5">
    <source>
        <dbReference type="ARBA" id="ARBA00022622"/>
    </source>
</evidence>
<keyword evidence="10" id="KW-0449">Lipoprotein</keyword>
<dbReference type="GO" id="GO:0005886">
    <property type="term" value="C:plasma membrane"/>
    <property type="evidence" value="ECO:0007669"/>
    <property type="project" value="UniProtKB-SubCell"/>
</dbReference>
<dbReference type="OrthoDB" id="1938537at2759"/>
<dbReference type="Proteomes" id="UP000245207">
    <property type="component" value="Unassembled WGS sequence"/>
</dbReference>
<dbReference type="Gene3D" id="1.10.110.10">
    <property type="entry name" value="Plant lipid-transfer and hydrophobic proteins"/>
    <property type="match status" value="1"/>
</dbReference>
<keyword evidence="12" id="KW-0472">Membrane</keyword>
<evidence type="ECO:0000313" key="14">
    <source>
        <dbReference type="EMBL" id="PWA40546.1"/>
    </source>
</evidence>
<dbReference type="EMBL" id="PKPP01013720">
    <property type="protein sequence ID" value="PWA40546.1"/>
    <property type="molecule type" value="Genomic_DNA"/>
</dbReference>
<protein>
    <recommendedName>
        <fullName evidence="13">Bifunctional inhibitor/plant lipid transfer protein/seed storage helical domain-containing protein</fullName>
    </recommendedName>
</protein>
<keyword evidence="12" id="KW-0812">Transmembrane</keyword>
<evidence type="ECO:0000259" key="13">
    <source>
        <dbReference type="SMART" id="SM00499"/>
    </source>
</evidence>
<feature type="region of interest" description="Disordered" evidence="11">
    <location>
        <begin position="135"/>
        <end position="158"/>
    </location>
</feature>
<dbReference type="InterPro" id="IPR036312">
    <property type="entry name" value="Bifun_inhib/LTP/seed_sf"/>
</dbReference>
<keyword evidence="3" id="KW-0813">Transport</keyword>
<dbReference type="InterPro" id="IPR043325">
    <property type="entry name" value="LTSS"/>
</dbReference>
<evidence type="ECO:0000256" key="8">
    <source>
        <dbReference type="ARBA" id="ARBA00023157"/>
    </source>
</evidence>
<comment type="subcellular location">
    <subcellularLocation>
        <location evidence="1">Cell membrane</location>
        <topology evidence="1">Lipid-anchor</topology>
        <topology evidence="1">GPI-anchor</topology>
    </subcellularLocation>
</comment>
<evidence type="ECO:0000256" key="10">
    <source>
        <dbReference type="ARBA" id="ARBA00023288"/>
    </source>
</evidence>
<dbReference type="SMART" id="SM00499">
    <property type="entry name" value="AAI"/>
    <property type="match status" value="1"/>
</dbReference>
<keyword evidence="6" id="KW-0732">Signal</keyword>
<comment type="caution">
    <text evidence="14">The sequence shown here is derived from an EMBL/GenBank/DDBJ whole genome shotgun (WGS) entry which is preliminary data.</text>
</comment>
<dbReference type="AlphaFoldDB" id="A0A2U1KUW4"/>
<evidence type="ECO:0000256" key="12">
    <source>
        <dbReference type="SAM" id="Phobius"/>
    </source>
</evidence>
<dbReference type="GO" id="GO:0008289">
    <property type="term" value="F:lipid binding"/>
    <property type="evidence" value="ECO:0007669"/>
    <property type="project" value="UniProtKB-KW"/>
</dbReference>
<keyword evidence="4" id="KW-1003">Cell membrane</keyword>
<dbReference type="InterPro" id="IPR000528">
    <property type="entry name" value="Plant_nsLTP"/>
</dbReference>
<dbReference type="PANTHER" id="PTHR33044">
    <property type="entry name" value="BIFUNCTIONAL INHIBITOR/LIPID-TRANSFER PROTEIN/SEED STORAGE 2S ALBUMIN SUPERFAMILY PROTEIN-RELATED"/>
    <property type="match status" value="1"/>
</dbReference>
<reference evidence="14 15" key="1">
    <citation type="journal article" date="2018" name="Mol. Plant">
        <title>The genome of Artemisia annua provides insight into the evolution of Asteraceae family and artemisinin biosynthesis.</title>
        <authorList>
            <person name="Shen Q."/>
            <person name="Zhang L."/>
            <person name="Liao Z."/>
            <person name="Wang S."/>
            <person name="Yan T."/>
            <person name="Shi P."/>
            <person name="Liu M."/>
            <person name="Fu X."/>
            <person name="Pan Q."/>
            <person name="Wang Y."/>
            <person name="Lv Z."/>
            <person name="Lu X."/>
            <person name="Zhang F."/>
            <person name="Jiang W."/>
            <person name="Ma Y."/>
            <person name="Chen M."/>
            <person name="Hao X."/>
            <person name="Li L."/>
            <person name="Tang Y."/>
            <person name="Lv G."/>
            <person name="Zhou Y."/>
            <person name="Sun X."/>
            <person name="Brodelius P.E."/>
            <person name="Rose J.K.C."/>
            <person name="Tang K."/>
        </authorList>
    </citation>
    <scope>NUCLEOTIDE SEQUENCE [LARGE SCALE GENOMIC DNA]</scope>
    <source>
        <strain evidence="15">cv. Huhao1</strain>
        <tissue evidence="14">Leaf</tissue>
    </source>
</reference>
<evidence type="ECO:0000256" key="3">
    <source>
        <dbReference type="ARBA" id="ARBA00022448"/>
    </source>
</evidence>
<dbReference type="GO" id="GO:0098552">
    <property type="term" value="C:side of membrane"/>
    <property type="evidence" value="ECO:0007669"/>
    <property type="project" value="UniProtKB-KW"/>
</dbReference>
<dbReference type="InterPro" id="IPR016140">
    <property type="entry name" value="Bifunc_inhib/LTP/seed_store"/>
</dbReference>
<keyword evidence="7" id="KW-0446">Lipid-binding</keyword>
<dbReference type="PRINTS" id="PR00382">
    <property type="entry name" value="LIPIDTRNSFER"/>
</dbReference>
<evidence type="ECO:0000256" key="11">
    <source>
        <dbReference type="SAM" id="MobiDB-lite"/>
    </source>
</evidence>
<proteinExistence type="inferred from homology"/>
<comment type="similarity">
    <text evidence="2">Belongs to the plant LTP family.</text>
</comment>
<accession>A0A2U1KUW4</accession>
<gene>
    <name evidence="14" type="ORF">CTI12_AA561860</name>
</gene>
<name>A0A2U1KUW4_ARTAN</name>
<feature type="transmembrane region" description="Helical" evidence="12">
    <location>
        <begin position="165"/>
        <end position="185"/>
    </location>
</feature>
<dbReference type="CDD" id="cd00010">
    <property type="entry name" value="AAI_LTSS"/>
    <property type="match status" value="1"/>
</dbReference>
<evidence type="ECO:0000256" key="6">
    <source>
        <dbReference type="ARBA" id="ARBA00022729"/>
    </source>
</evidence>
<evidence type="ECO:0000256" key="1">
    <source>
        <dbReference type="ARBA" id="ARBA00004609"/>
    </source>
</evidence>
<dbReference type="STRING" id="35608.A0A2U1KUW4"/>
<feature type="domain" description="Bifunctional inhibitor/plant lipid transfer protein/seed storage helical" evidence="13">
    <location>
        <begin position="36"/>
        <end position="113"/>
    </location>
</feature>
<feature type="compositionally biased region" description="Polar residues" evidence="11">
    <location>
        <begin position="138"/>
        <end position="149"/>
    </location>
</feature>
<keyword evidence="15" id="KW-1185">Reference proteome</keyword>
<evidence type="ECO:0000256" key="9">
    <source>
        <dbReference type="ARBA" id="ARBA00023180"/>
    </source>
</evidence>
<keyword evidence="5" id="KW-0336">GPI-anchor</keyword>
<keyword evidence="12" id="KW-1133">Transmembrane helix</keyword>
<keyword evidence="8" id="KW-1015">Disulfide bond</keyword>
<keyword evidence="9" id="KW-0325">Glycoprotein</keyword>
<evidence type="ECO:0000256" key="4">
    <source>
        <dbReference type="ARBA" id="ARBA00022475"/>
    </source>
</evidence>
<dbReference type="GO" id="GO:0006869">
    <property type="term" value="P:lipid transport"/>
    <property type="evidence" value="ECO:0007669"/>
    <property type="project" value="InterPro"/>
</dbReference>
<dbReference type="SUPFAM" id="SSF47699">
    <property type="entry name" value="Bifunctional inhibitor/lipid-transfer protein/seed storage 2S albumin"/>
    <property type="match status" value="1"/>
</dbReference>
<organism evidence="14 15">
    <name type="scientific">Artemisia annua</name>
    <name type="common">Sweet wormwood</name>
    <dbReference type="NCBI Taxonomy" id="35608"/>
    <lineage>
        <taxon>Eukaryota</taxon>
        <taxon>Viridiplantae</taxon>
        <taxon>Streptophyta</taxon>
        <taxon>Embryophyta</taxon>
        <taxon>Tracheophyta</taxon>
        <taxon>Spermatophyta</taxon>
        <taxon>Magnoliopsida</taxon>
        <taxon>eudicotyledons</taxon>
        <taxon>Gunneridae</taxon>
        <taxon>Pentapetalae</taxon>
        <taxon>asterids</taxon>
        <taxon>campanulids</taxon>
        <taxon>Asterales</taxon>
        <taxon>Asteraceae</taxon>
        <taxon>Asteroideae</taxon>
        <taxon>Anthemideae</taxon>
        <taxon>Artemisiinae</taxon>
        <taxon>Artemisia</taxon>
    </lineage>
</organism>
<evidence type="ECO:0000256" key="7">
    <source>
        <dbReference type="ARBA" id="ARBA00023121"/>
    </source>
</evidence>
<evidence type="ECO:0000256" key="2">
    <source>
        <dbReference type="ARBA" id="ARBA00009748"/>
    </source>
</evidence>